<keyword evidence="12" id="KW-0325">Glycoprotein</keyword>
<feature type="domain" description="GAIN-B" evidence="16">
    <location>
        <begin position="692"/>
        <end position="867"/>
    </location>
</feature>
<evidence type="ECO:0000259" key="16">
    <source>
        <dbReference type="PROSITE" id="PS50221"/>
    </source>
</evidence>
<reference evidence="19" key="1">
    <citation type="submission" date="2016-05" db="EMBL/GenBank/DDBJ databases">
        <authorList>
            <person name="Lavstsen T."/>
            <person name="Jespersen J.S."/>
        </authorList>
    </citation>
    <scope>NUCLEOTIDE SEQUENCE</scope>
    <source>
        <tissue evidence="19">Brain</tissue>
    </source>
</reference>
<keyword evidence="4 14" id="KW-0812">Transmembrane</keyword>
<keyword evidence="3" id="KW-0597">Phosphoprotein</keyword>
<keyword evidence="7 14" id="KW-1133">Transmembrane helix</keyword>
<evidence type="ECO:0000256" key="6">
    <source>
        <dbReference type="ARBA" id="ARBA00022737"/>
    </source>
</evidence>
<dbReference type="GO" id="GO:0016322">
    <property type="term" value="P:neuron remodeling"/>
    <property type="evidence" value="ECO:0007669"/>
    <property type="project" value="TreeGrafter"/>
</dbReference>
<keyword evidence="8" id="KW-0297">G-protein coupled receptor</keyword>
<evidence type="ECO:0000259" key="18">
    <source>
        <dbReference type="PROSITE" id="PS50261"/>
    </source>
</evidence>
<dbReference type="PANTHER" id="PTHR12011">
    <property type="entry name" value="ADHESION G-PROTEIN COUPLED RECEPTOR"/>
    <property type="match status" value="1"/>
</dbReference>
<proteinExistence type="predicted"/>
<dbReference type="GO" id="GO:0004930">
    <property type="term" value="F:G protein-coupled receptor activity"/>
    <property type="evidence" value="ECO:0007669"/>
    <property type="project" value="UniProtKB-KW"/>
</dbReference>
<keyword evidence="6" id="KW-0677">Repeat</keyword>
<evidence type="ECO:0000256" key="14">
    <source>
        <dbReference type="SAM" id="Phobius"/>
    </source>
</evidence>
<dbReference type="PROSITE" id="PS00650">
    <property type="entry name" value="G_PROTEIN_RECEP_F2_2"/>
    <property type="match status" value="1"/>
</dbReference>
<dbReference type="SMART" id="SM00008">
    <property type="entry name" value="HormR"/>
    <property type="match status" value="1"/>
</dbReference>
<dbReference type="InterPro" id="IPR057244">
    <property type="entry name" value="GAIN_B"/>
</dbReference>
<evidence type="ECO:0000256" key="2">
    <source>
        <dbReference type="ARBA" id="ARBA00022475"/>
    </source>
</evidence>
<dbReference type="Pfam" id="PF02793">
    <property type="entry name" value="HRM"/>
    <property type="match status" value="1"/>
</dbReference>
<dbReference type="SMART" id="SM00303">
    <property type="entry name" value="GPS"/>
    <property type="match status" value="1"/>
</dbReference>
<dbReference type="PROSITE" id="PS50092">
    <property type="entry name" value="TSP1"/>
    <property type="match status" value="4"/>
</dbReference>
<dbReference type="PROSITE" id="PS50227">
    <property type="entry name" value="G_PROTEIN_RECEP_F2_3"/>
    <property type="match status" value="1"/>
</dbReference>
<evidence type="ECO:0000256" key="8">
    <source>
        <dbReference type="ARBA" id="ARBA00023040"/>
    </source>
</evidence>
<evidence type="ECO:0000259" key="17">
    <source>
        <dbReference type="PROSITE" id="PS50227"/>
    </source>
</evidence>
<feature type="transmembrane region" description="Helical" evidence="14">
    <location>
        <begin position="1130"/>
        <end position="1154"/>
    </location>
</feature>
<dbReference type="GO" id="GO:0098794">
    <property type="term" value="C:postsynapse"/>
    <property type="evidence" value="ECO:0007669"/>
    <property type="project" value="TreeGrafter"/>
</dbReference>
<dbReference type="InterPro" id="IPR036445">
    <property type="entry name" value="GPCR_2_extracell_dom_sf"/>
</dbReference>
<dbReference type="FunFam" id="4.10.1240.10:FF:000002">
    <property type="entry name" value="Adhesion G protein-coupled receptor B2"/>
    <property type="match status" value="1"/>
</dbReference>
<keyword evidence="5 15" id="KW-0732">Signal</keyword>
<evidence type="ECO:0000313" key="19">
    <source>
        <dbReference type="EMBL" id="SBQ31248.1"/>
    </source>
</evidence>
<evidence type="ECO:0000256" key="15">
    <source>
        <dbReference type="SAM" id="SignalP"/>
    </source>
</evidence>
<dbReference type="InterPro" id="IPR000832">
    <property type="entry name" value="GPCR_2_secretin-like"/>
</dbReference>
<comment type="subcellular location">
    <subcellularLocation>
        <location evidence="1">Cell membrane</location>
        <topology evidence="1">Multi-pass membrane protein</topology>
    </subcellularLocation>
</comment>
<sequence length="1538" mass="171672">MKAVRNLLIYIFSTYLLVMFGLTGAQDYWCSTLVKGVIYGSYSVTEMFPKNYTNCTWTLENPDPTKYSIYLKLYKRDLSCSEYSLLAYQFDHYSHEKINELLKVNESIVYLCDSKNNYIFLLYDKNFVQLRRVFPYDYNGLSPQKLDEEEKSIVDFLVFNKASPSQFGCQVLCTWLENCLKLEKGTVETCGIVYSKCTCPQHLGDGESDSVLLLNNVVLPLNPQTEGCLSPQLQAGQICNLSAEVKRPPKEEYGMIGEHTVKSQRPRSVHDTKALQEQAESAKFMAQTGESGAEEWSQWSSCSVTCGQGSQVRTRTCVSPYGTHCSGPLRESRVCNNTAPCPVHGVWEEWSPWSLCSFTCGRGHRTRTRMCAPPQHGGRACDGPETQTKLCNIALCPVDGQWQEWSSWSDCSVTCANGTQQRTRQCSAAAHGGSECRGHWAESRECHNPDCTANGQWNPWGPWSGCSKSCDGGWQRRARVCQGAAVTGQQCDGSGEEVRKCSDQRCPAPYEICPEDYAMSMVWRRTPSGELAFNRCPPNATGTTSRRCSLDHRGMAFWEQPSYARCITNEFRYLQQSVQGHLAKGQRMLAGDGMSQVTKNLLDLTQRRNFYAGDLLSSVEILRNVTETFKRASYEPSSDDVQNFFQIISNLLEEENKEKWEDAQKIYPAAVELMQVIEDFIHIVGLGMKDFHNSYLMTGNLVASIQRIPAVSVTTDINFPMKGRKGMVDWARNSEDKVVIPKGLFVSQSADMEGSPVFILGTVLYKTLGLMLPSPKNHTAVNSKVIAVTVRPEPKSTESQLEIELAHLENGTMNPNCALWDSNIMNDSWGAWSTKGCKTVLTDASHTKCLCDRVSTFAILAQQPRGITMDYSGVPSVTLIVGCGLSCLALITLAAIYAVLWRYIRSERSIILLNFCLSIICSNILILVGQTQTHNVGVCIMTTAFLHFFFLASFCWVLTEAWQSYMAVTGKVRTRLIRKRFLCLGWGLPALVVAVSMGFTKTKGYGTPLYCWLSLEGGLLYAFVGPAAAVVLVNMVIGILVFNKLVSRDGILDKKLKHRAGYDSTSLQMSEPHTGLTLKCAKCGVVSTTALSATTASNAMASLWSSCVVLPLLALTWMSAVLAMTDKRSILFQILFAVFDSLQGFVIVMVHCILRREVQDAFRCRLRNCQDPISGDATGTFPNGHAQIMTDFEKDVDIACRSALHKDMGSCRAATITGTLSRISLNDEEDEKAPEGLNYSTLPGNIISKVIIQQPSALHMPMGMGDLKDQCISDSNADMRRTVYLCTDDAMRQSDHDMGAHDMEGHPAQGQMMETDYIVMPRATIGAASGSGNLPTLIKDEPKMTSAMDTLPHERLKHYKISPDFNIGSAGMDHMNVNLEQQYPSAPEQMQNLPFEPRTAVKNFLAEMEETGVLSRSDTGSTISMSSLERRKSRYSDLDFEKVMHTRKRHMELFQELNQKFQTLDRFRDIPNMGTMDKAMPKQNPWESYNPACEYQNYATMNVLESDTKDSLEMTPAEWEKCVNLPLDVQEGDFQTEV</sequence>
<dbReference type="GO" id="GO:0043083">
    <property type="term" value="C:synaptic cleft"/>
    <property type="evidence" value="ECO:0007669"/>
    <property type="project" value="TreeGrafter"/>
</dbReference>
<evidence type="ECO:0000256" key="10">
    <source>
        <dbReference type="ARBA" id="ARBA00023157"/>
    </source>
</evidence>
<dbReference type="InterPro" id="IPR017981">
    <property type="entry name" value="GPCR_2-like_7TM"/>
</dbReference>
<dbReference type="PROSITE" id="PS50221">
    <property type="entry name" value="GAIN_B"/>
    <property type="match status" value="1"/>
</dbReference>
<dbReference type="EMBL" id="HADZ01022363">
    <property type="protein sequence ID" value="SBP86304.1"/>
    <property type="molecule type" value="Transcribed_RNA"/>
</dbReference>
<dbReference type="Pfam" id="PF19188">
    <property type="entry name" value="AGRB_N"/>
    <property type="match status" value="1"/>
</dbReference>
<dbReference type="SMART" id="SM00209">
    <property type="entry name" value="TSP1"/>
    <property type="match status" value="4"/>
</dbReference>
<dbReference type="EMBL" id="HAEA01002768">
    <property type="protein sequence ID" value="SBQ31248.1"/>
    <property type="molecule type" value="Transcribed_RNA"/>
</dbReference>
<name>A0A1A8DCX9_NOTKA</name>
<keyword evidence="10" id="KW-1015">Disulfide bond</keyword>
<evidence type="ECO:0000256" key="9">
    <source>
        <dbReference type="ARBA" id="ARBA00023136"/>
    </source>
</evidence>
<dbReference type="InterPro" id="IPR008077">
    <property type="entry name" value="GPCR_2_brain_angio_inhib"/>
</dbReference>
<protein>
    <submittedName>
        <fullName evidence="19">Brain-specific angiogenesis inhibitor 3</fullName>
    </submittedName>
</protein>
<dbReference type="FunFam" id="2.60.220.50:FF:000004">
    <property type="entry name" value="Adhesion G protein-coupled receptor B3"/>
    <property type="match status" value="1"/>
</dbReference>
<feature type="transmembrane region" description="Helical" evidence="14">
    <location>
        <begin position="911"/>
        <end position="929"/>
    </location>
</feature>
<dbReference type="GO" id="GO:0016525">
    <property type="term" value="P:negative regulation of angiogenesis"/>
    <property type="evidence" value="ECO:0007669"/>
    <property type="project" value="InterPro"/>
</dbReference>
<dbReference type="InterPro" id="IPR046338">
    <property type="entry name" value="GAIN_dom_sf"/>
</dbReference>
<dbReference type="Gene3D" id="2.20.100.10">
    <property type="entry name" value="Thrombospondin type-1 (TSP1) repeat"/>
    <property type="match status" value="4"/>
</dbReference>
<evidence type="ECO:0000256" key="12">
    <source>
        <dbReference type="ARBA" id="ARBA00023180"/>
    </source>
</evidence>
<dbReference type="InterPro" id="IPR036383">
    <property type="entry name" value="TSP1_rpt_sf"/>
</dbReference>
<dbReference type="Pfam" id="PF00090">
    <property type="entry name" value="TSP_1"/>
    <property type="match status" value="4"/>
</dbReference>
<dbReference type="GO" id="GO:0005886">
    <property type="term" value="C:plasma membrane"/>
    <property type="evidence" value="ECO:0007669"/>
    <property type="project" value="UniProtKB-SubCell"/>
</dbReference>
<dbReference type="InterPro" id="IPR000203">
    <property type="entry name" value="GPS"/>
</dbReference>
<gene>
    <name evidence="19" type="primary">BAI3</name>
</gene>
<feature type="signal peptide" evidence="15">
    <location>
        <begin position="1"/>
        <end position="25"/>
    </location>
</feature>
<dbReference type="InterPro" id="IPR032471">
    <property type="entry name" value="AGRL2-4_GAIN_subdom_A"/>
</dbReference>
<keyword evidence="9 14" id="KW-0472">Membrane</keyword>
<feature type="domain" description="G-protein coupled receptors family 2 profile 2" evidence="18">
    <location>
        <begin position="875"/>
        <end position="1155"/>
    </location>
</feature>
<evidence type="ECO:0000256" key="4">
    <source>
        <dbReference type="ARBA" id="ARBA00022692"/>
    </source>
</evidence>
<keyword evidence="13" id="KW-0807">Transducer</keyword>
<dbReference type="PROSITE" id="PS50261">
    <property type="entry name" value="G_PROTEIN_RECEP_F2_4"/>
    <property type="match status" value="1"/>
</dbReference>
<dbReference type="GO" id="GO:0007189">
    <property type="term" value="P:adenylate cyclase-activating G protein-coupled receptor signaling pathway"/>
    <property type="evidence" value="ECO:0007669"/>
    <property type="project" value="TreeGrafter"/>
</dbReference>
<feature type="transmembrane region" description="Helical" evidence="14">
    <location>
        <begin position="1103"/>
        <end position="1124"/>
    </location>
</feature>
<organism evidence="19">
    <name type="scientific">Nothobranchius kadleci</name>
    <name type="common">African annual killifish</name>
    <dbReference type="NCBI Taxonomy" id="1051664"/>
    <lineage>
        <taxon>Eukaryota</taxon>
        <taxon>Metazoa</taxon>
        <taxon>Chordata</taxon>
        <taxon>Craniata</taxon>
        <taxon>Vertebrata</taxon>
        <taxon>Euteleostomi</taxon>
        <taxon>Actinopterygii</taxon>
        <taxon>Neopterygii</taxon>
        <taxon>Teleostei</taxon>
        <taxon>Neoteleostei</taxon>
        <taxon>Acanthomorphata</taxon>
        <taxon>Ovalentaria</taxon>
        <taxon>Atherinomorphae</taxon>
        <taxon>Cyprinodontiformes</taxon>
        <taxon>Nothobranchiidae</taxon>
        <taxon>Nothobranchius</taxon>
    </lineage>
</organism>
<evidence type="ECO:0000256" key="1">
    <source>
        <dbReference type="ARBA" id="ARBA00004651"/>
    </source>
</evidence>
<keyword evidence="2" id="KW-1003">Cell membrane</keyword>
<dbReference type="InterPro" id="IPR017983">
    <property type="entry name" value="GPCR_2_secretin-like_CS"/>
</dbReference>
<evidence type="ECO:0000256" key="13">
    <source>
        <dbReference type="ARBA" id="ARBA00023224"/>
    </source>
</evidence>
<feature type="domain" description="G-protein coupled receptors family 2 profile 1" evidence="17">
    <location>
        <begin position="500"/>
        <end position="570"/>
    </location>
</feature>
<dbReference type="PRINTS" id="PR01694">
    <property type="entry name" value="BAIPRECURSOR"/>
</dbReference>
<reference evidence="19" key="2">
    <citation type="submission" date="2016-06" db="EMBL/GenBank/DDBJ databases">
        <title>The genome of a short-lived fish provides insights into sex chromosome evolution and the genetic control of aging.</title>
        <authorList>
            <person name="Reichwald K."/>
            <person name="Felder M."/>
            <person name="Petzold A."/>
            <person name="Koch P."/>
            <person name="Groth M."/>
            <person name="Platzer M."/>
        </authorList>
    </citation>
    <scope>NUCLEOTIDE SEQUENCE</scope>
    <source>
        <tissue evidence="19">Brain</tissue>
    </source>
</reference>
<dbReference type="InterPro" id="IPR001879">
    <property type="entry name" value="GPCR_2_extracellular_dom"/>
</dbReference>
<evidence type="ECO:0000256" key="3">
    <source>
        <dbReference type="ARBA" id="ARBA00022553"/>
    </source>
</evidence>
<dbReference type="Pfam" id="PF01825">
    <property type="entry name" value="GPS"/>
    <property type="match status" value="1"/>
</dbReference>
<dbReference type="GO" id="GO:0007166">
    <property type="term" value="P:cell surface receptor signaling pathway"/>
    <property type="evidence" value="ECO:0007669"/>
    <property type="project" value="InterPro"/>
</dbReference>
<feature type="transmembrane region" description="Helical" evidence="14">
    <location>
        <begin position="980"/>
        <end position="999"/>
    </location>
</feature>
<feature type="transmembrane region" description="Helical" evidence="14">
    <location>
        <begin position="877"/>
        <end position="899"/>
    </location>
</feature>
<dbReference type="Gene3D" id="1.20.1070.10">
    <property type="entry name" value="Rhodopsin 7-helix transmembrane proteins"/>
    <property type="match status" value="1"/>
</dbReference>
<dbReference type="FunFam" id="2.20.100.10:FF:000012">
    <property type="entry name" value="Adhesion G protein-coupled receptor B2"/>
    <property type="match status" value="1"/>
</dbReference>
<dbReference type="InterPro" id="IPR000884">
    <property type="entry name" value="TSP1_rpt"/>
</dbReference>
<dbReference type="FunFam" id="2.20.100.10:FF:000004">
    <property type="entry name" value="Adhesion G protein-coupled receptor B2"/>
    <property type="match status" value="1"/>
</dbReference>
<feature type="chain" id="PRO_5015056019" evidence="15">
    <location>
        <begin position="26"/>
        <end position="1538"/>
    </location>
</feature>
<dbReference type="Gene3D" id="1.25.40.610">
    <property type="match status" value="1"/>
</dbReference>
<dbReference type="Gene3D" id="4.10.1240.10">
    <property type="entry name" value="GPCR, family 2, extracellular hormone receptor domain"/>
    <property type="match status" value="1"/>
</dbReference>
<dbReference type="PRINTS" id="PR00249">
    <property type="entry name" value="GPCRSECRETIN"/>
</dbReference>
<dbReference type="Pfam" id="PF16489">
    <property type="entry name" value="GAIN"/>
    <property type="match status" value="1"/>
</dbReference>
<evidence type="ECO:0000256" key="5">
    <source>
        <dbReference type="ARBA" id="ARBA00022729"/>
    </source>
</evidence>
<dbReference type="InterPro" id="IPR043838">
    <property type="entry name" value="AGRB_N"/>
</dbReference>
<evidence type="ECO:0000256" key="11">
    <source>
        <dbReference type="ARBA" id="ARBA00023170"/>
    </source>
</evidence>
<evidence type="ECO:0000256" key="7">
    <source>
        <dbReference type="ARBA" id="ARBA00022989"/>
    </source>
</evidence>
<keyword evidence="11" id="KW-0675">Receptor</keyword>
<feature type="transmembrane region" description="Helical" evidence="14">
    <location>
        <begin position="1019"/>
        <end position="1042"/>
    </location>
</feature>
<dbReference type="FunFam" id="2.20.100.10:FF:000003">
    <property type="entry name" value="Adhesion G protein-coupled receptor B2"/>
    <property type="match status" value="2"/>
</dbReference>
<accession>A0A1A8DCX9</accession>
<dbReference type="Pfam" id="PF00002">
    <property type="entry name" value="7tm_2"/>
    <property type="match status" value="1"/>
</dbReference>
<feature type="transmembrane region" description="Helical" evidence="14">
    <location>
        <begin position="935"/>
        <end position="959"/>
    </location>
</feature>
<dbReference type="Gene3D" id="2.60.220.50">
    <property type="match status" value="1"/>
</dbReference>
<dbReference type="PANTHER" id="PTHR12011:SF40">
    <property type="entry name" value="ADHESION G PROTEIN-COUPLED RECEPTOR B3"/>
    <property type="match status" value="1"/>
</dbReference>
<dbReference type="SUPFAM" id="SSF82895">
    <property type="entry name" value="TSP-1 type 1 repeat"/>
    <property type="match status" value="4"/>
</dbReference>